<accession>A0A4S4LPB8</accession>
<evidence type="ECO:0008006" key="8">
    <source>
        <dbReference type="Google" id="ProtNLM"/>
    </source>
</evidence>
<evidence type="ECO:0000256" key="1">
    <source>
        <dbReference type="ARBA" id="ARBA00001974"/>
    </source>
</evidence>
<name>A0A4S4LPB8_9AGAM</name>
<evidence type="ECO:0000313" key="6">
    <source>
        <dbReference type="EMBL" id="THH13767.1"/>
    </source>
</evidence>
<evidence type="ECO:0000313" key="7">
    <source>
        <dbReference type="Proteomes" id="UP000310158"/>
    </source>
</evidence>
<dbReference type="SUPFAM" id="SSF54373">
    <property type="entry name" value="FAD-linked reductases, C-terminal domain"/>
    <property type="match status" value="1"/>
</dbReference>
<feature type="binding site" evidence="3">
    <location>
        <position position="283"/>
    </location>
    <ligand>
        <name>FAD</name>
        <dbReference type="ChEBI" id="CHEBI:57692"/>
    </ligand>
</feature>
<dbReference type="AlphaFoldDB" id="A0A4S4LPB8"/>
<dbReference type="PANTHER" id="PTHR11552:SF78">
    <property type="entry name" value="GLUCOSE-METHANOL-CHOLINE OXIDOREDUCTASE N-TERMINAL DOMAIN-CONTAINING PROTEIN"/>
    <property type="match status" value="1"/>
</dbReference>
<dbReference type="Pfam" id="PF05199">
    <property type="entry name" value="GMC_oxred_C"/>
    <property type="match status" value="1"/>
</dbReference>
<evidence type="ECO:0000256" key="3">
    <source>
        <dbReference type="PIRSR" id="PIRSR000137-2"/>
    </source>
</evidence>
<feature type="domain" description="Glucose-methanol-choline oxidoreductase N-terminal" evidence="4">
    <location>
        <begin position="39"/>
        <end position="374"/>
    </location>
</feature>
<dbReference type="EMBL" id="SGPL01000327">
    <property type="protein sequence ID" value="THH13767.1"/>
    <property type="molecule type" value="Genomic_DNA"/>
</dbReference>
<dbReference type="InterPro" id="IPR036188">
    <property type="entry name" value="FAD/NAD-bd_sf"/>
</dbReference>
<gene>
    <name evidence="6" type="ORF">EW146_g6490</name>
</gene>
<dbReference type="InterPro" id="IPR007867">
    <property type="entry name" value="GMC_OxRtase_C"/>
</dbReference>
<dbReference type="Gene3D" id="3.50.50.60">
    <property type="entry name" value="FAD/NAD(P)-binding domain"/>
    <property type="match status" value="2"/>
</dbReference>
<dbReference type="SUPFAM" id="SSF51905">
    <property type="entry name" value="FAD/NAD(P)-binding domain"/>
    <property type="match status" value="1"/>
</dbReference>
<dbReference type="InterPro" id="IPR012132">
    <property type="entry name" value="GMC_OxRdtase"/>
</dbReference>
<dbReference type="OrthoDB" id="269227at2759"/>
<comment type="cofactor">
    <cofactor evidence="1 3">
        <name>FAD</name>
        <dbReference type="ChEBI" id="CHEBI:57692"/>
    </cofactor>
</comment>
<comment type="similarity">
    <text evidence="2">Belongs to the GMC oxidoreductase family.</text>
</comment>
<dbReference type="PANTHER" id="PTHR11552">
    <property type="entry name" value="GLUCOSE-METHANOL-CHOLINE GMC OXIDOREDUCTASE"/>
    <property type="match status" value="1"/>
</dbReference>
<feature type="binding site" evidence="3">
    <location>
        <begin position="621"/>
        <end position="622"/>
    </location>
    <ligand>
        <name>FAD</name>
        <dbReference type="ChEBI" id="CHEBI:57692"/>
    </ligand>
</feature>
<keyword evidence="7" id="KW-1185">Reference proteome</keyword>
<dbReference type="GO" id="GO:0016614">
    <property type="term" value="F:oxidoreductase activity, acting on CH-OH group of donors"/>
    <property type="evidence" value="ECO:0007669"/>
    <property type="project" value="InterPro"/>
</dbReference>
<proteinExistence type="inferred from homology"/>
<evidence type="ECO:0000256" key="2">
    <source>
        <dbReference type="ARBA" id="ARBA00010790"/>
    </source>
</evidence>
<dbReference type="Proteomes" id="UP000310158">
    <property type="component" value="Unassembled WGS sequence"/>
</dbReference>
<dbReference type="InterPro" id="IPR000172">
    <property type="entry name" value="GMC_OxRdtase_N"/>
</dbReference>
<keyword evidence="3" id="KW-0285">Flavoprotein</keyword>
<evidence type="ECO:0000259" key="5">
    <source>
        <dbReference type="Pfam" id="PF05199"/>
    </source>
</evidence>
<protein>
    <recommendedName>
        <fullName evidence="8">Glucose-methanol-choline oxidoreductase N-terminal domain-containing protein</fullName>
    </recommendedName>
</protein>
<feature type="domain" description="Glucose-methanol-choline oxidoreductase C-terminal" evidence="5">
    <location>
        <begin position="536"/>
        <end position="674"/>
    </location>
</feature>
<evidence type="ECO:0000259" key="4">
    <source>
        <dbReference type="Pfam" id="PF00732"/>
    </source>
</evidence>
<dbReference type="Gene3D" id="3.30.560.10">
    <property type="entry name" value="Glucose Oxidase, domain 3"/>
    <property type="match status" value="2"/>
</dbReference>
<reference evidence="6 7" key="1">
    <citation type="submission" date="2019-02" db="EMBL/GenBank/DDBJ databases">
        <title>Genome sequencing of the rare red list fungi Bondarzewia mesenterica.</title>
        <authorList>
            <person name="Buettner E."/>
            <person name="Kellner H."/>
        </authorList>
    </citation>
    <scope>NUCLEOTIDE SEQUENCE [LARGE SCALE GENOMIC DNA]</scope>
    <source>
        <strain evidence="6 7">DSM 108281</strain>
    </source>
</reference>
<dbReference type="PIRSF" id="PIRSF000137">
    <property type="entry name" value="Alcohol_oxidase"/>
    <property type="match status" value="1"/>
</dbReference>
<keyword evidence="3" id="KW-0274">FAD</keyword>
<organism evidence="6 7">
    <name type="scientific">Bondarzewia mesenterica</name>
    <dbReference type="NCBI Taxonomy" id="1095465"/>
    <lineage>
        <taxon>Eukaryota</taxon>
        <taxon>Fungi</taxon>
        <taxon>Dikarya</taxon>
        <taxon>Basidiomycota</taxon>
        <taxon>Agaricomycotina</taxon>
        <taxon>Agaricomycetes</taxon>
        <taxon>Russulales</taxon>
        <taxon>Bondarzewiaceae</taxon>
        <taxon>Bondarzewia</taxon>
    </lineage>
</organism>
<dbReference type="Pfam" id="PF00732">
    <property type="entry name" value="GMC_oxred_N"/>
    <property type="match status" value="1"/>
</dbReference>
<sequence length="698" mass="76507">MSFTSSVEAEYDIIIAGGAFLQSVRVFPYDSDARMRSLGGTAGCVIAGRLASASPDLRILVLEAGPPTKDVLTHIQPARYLSHLAPTSTTVQFHVGNKSEALAGRQLVVMSGQCLGGGSSVNFQMYTRGSASDYDAWDQIFQNPGWGFTDLISLFKKTETYQVRPGAPNHGYSGPLKVSYGGTYTNVGEQFLEVVGQVDKERTIGDGLDANDFNSVNVYNVSMPLCCRLVAAKLLTEDFACCIRQRWAKWIDEKTGKRSDVPHHFIYDQEGTNNLHVVTGICVKRVIFQLRTSLFPGDRATGVEFQWNTRIVPSADIDMHTVSAKRMVVVSAGAFGSPAILERSGIRAPFILNKFGIPRVADLEGVGESYQDHNVVFTPYIAASDADSLDAIIRNETDEVSLTSGQWFKDGNGLMASNGIDAGMKMRPSADELREWGPEFKRRWDIEFADKPVILIGLGSMLLGNAALMEPRKYYSVAYFNLYPAARGHVHVTSAEDVAACLDFKDGYLEECVFFDAFRLSTTHFRTLVVALVSDSIADVKPLVWGYKFTCEIARRMPAFRGKCAPLHSKFPKGSNAALVEDGMPFPLDTPKVVYSSEDDEAIEKYIRGINELKQSLATCWHSLGTCAMKPRGEGGVVDPKLSVYGTKGLKVADMSICPGNVGGNTYSTALVIGENAVIIVSEDLRTKSEMFRFLFLI</sequence>
<comment type="caution">
    <text evidence="6">The sequence shown here is derived from an EMBL/GenBank/DDBJ whole genome shotgun (WGS) entry which is preliminary data.</text>
</comment>
<dbReference type="GO" id="GO:0050660">
    <property type="term" value="F:flavin adenine dinucleotide binding"/>
    <property type="evidence" value="ECO:0007669"/>
    <property type="project" value="InterPro"/>
</dbReference>